<proteinExistence type="predicted"/>
<dbReference type="PROSITE" id="PS51879">
    <property type="entry name" value="RST"/>
    <property type="match status" value="1"/>
</dbReference>
<name>A0A6N2BVC6_SOLCI</name>
<feature type="domain" description="RST" evidence="6">
    <location>
        <begin position="491"/>
        <end position="562"/>
    </location>
</feature>
<organism evidence="7">
    <name type="scientific">Solanum chilense</name>
    <name type="common">Tomato</name>
    <name type="synonym">Lycopersicon chilense</name>
    <dbReference type="NCBI Taxonomy" id="4083"/>
    <lineage>
        <taxon>Eukaryota</taxon>
        <taxon>Viridiplantae</taxon>
        <taxon>Streptophyta</taxon>
        <taxon>Embryophyta</taxon>
        <taxon>Tracheophyta</taxon>
        <taxon>Spermatophyta</taxon>
        <taxon>Magnoliopsida</taxon>
        <taxon>eudicotyledons</taxon>
        <taxon>Gunneridae</taxon>
        <taxon>Pentapetalae</taxon>
        <taxon>asterids</taxon>
        <taxon>lamiids</taxon>
        <taxon>Solanales</taxon>
        <taxon>Solanaceae</taxon>
        <taxon>Solanoideae</taxon>
        <taxon>Solaneae</taxon>
        <taxon>Solanum</taxon>
        <taxon>Solanum subgen. Lycopersicon</taxon>
    </lineage>
</organism>
<keyword evidence="4" id="KW-0539">Nucleus</keyword>
<dbReference type="AlphaFoldDB" id="A0A6N2BVC6"/>
<dbReference type="InterPro" id="IPR057823">
    <property type="entry name" value="WWE_RCD1"/>
</dbReference>
<dbReference type="InterPro" id="IPR012317">
    <property type="entry name" value="Poly(ADP-ribose)pol_cat_dom"/>
</dbReference>
<evidence type="ECO:0000256" key="4">
    <source>
        <dbReference type="ARBA" id="ARBA00023242"/>
    </source>
</evidence>
<feature type="domain" description="PARP catalytic" evidence="5">
    <location>
        <begin position="229"/>
        <end position="462"/>
    </location>
</feature>
<evidence type="ECO:0000256" key="1">
    <source>
        <dbReference type="ARBA" id="ARBA00004123"/>
    </source>
</evidence>
<dbReference type="SUPFAM" id="SSF56399">
    <property type="entry name" value="ADP-ribosylation"/>
    <property type="match status" value="1"/>
</dbReference>
<sequence length="594" mass="67595">MEPKGVGFLDSGRRTVVGEKSKVVTQNFAHLLRASSEKISIQSNCDRKLEKRKRIVHCESNSQSHLRISVHKNYLNFKRSRLPQRVLFYQNGEWTDFPQDIIPIVKEDFRAKKTVIEVKVCDFHIILDILHMVQIDVINGLQKPIAWIDEVGRCFFPESYLISSEMLGNFETLSKRTEEFMTTEPDRITDMKLQLDTDLNGLDNRNLEEDVEESNIGYKRNKVCPLKDSQEVADYKKSDAKIEQVAENKQNQETPSPDLEASLKLVNAESVKNMFIMGMNVIPNKCEIKINKCSSNYLTTRLELFEKQVEITQKYRGNSNVRYAWLAASKDLISTIMKYGLAPGRSKYRPKFGVGVHLSALHCASKSAINCDADENGLHYMVFVRVILGNMEPLHCESEQWHPSDEKYDSGVDDLENPTHYVVWNMNLNTHIYPVCVVSFRIPPGAEGPRVGNDSRIDVSGVNTCPRGPVEQGSHRFQISLVKLALEEAARIPKSSGVPFSLLIDAISNVVNAEKMNHVTRSYELLGFKKICRDEFEKRLVAIVGLTLLKSTTKSLLCKIQSKPIEMVQPKQEPQSTDFKGNTALFHWLEPQTE</sequence>
<dbReference type="Pfam" id="PF12174">
    <property type="entry name" value="RST"/>
    <property type="match status" value="1"/>
</dbReference>
<comment type="subcellular location">
    <subcellularLocation>
        <location evidence="1">Nucleus</location>
    </subcellularLocation>
</comment>
<dbReference type="GO" id="GO:0003950">
    <property type="term" value="F:NAD+ poly-ADP-ribosyltransferase activity"/>
    <property type="evidence" value="ECO:0007669"/>
    <property type="project" value="InterPro"/>
</dbReference>
<keyword evidence="3" id="KW-0346">Stress response</keyword>
<evidence type="ECO:0000259" key="6">
    <source>
        <dbReference type="PROSITE" id="PS51879"/>
    </source>
</evidence>
<evidence type="ECO:0000313" key="7">
    <source>
        <dbReference type="EMBL" id="TMW97818.1"/>
    </source>
</evidence>
<dbReference type="GO" id="GO:0005634">
    <property type="term" value="C:nucleus"/>
    <property type="evidence" value="ECO:0007669"/>
    <property type="project" value="UniProtKB-SubCell"/>
</dbReference>
<dbReference type="InterPro" id="IPR022003">
    <property type="entry name" value="RST"/>
</dbReference>
<dbReference type="EMBL" id="RXGB01001712">
    <property type="protein sequence ID" value="TMW97818.1"/>
    <property type="molecule type" value="Genomic_DNA"/>
</dbReference>
<dbReference type="PANTHER" id="PTHR32263">
    <property type="entry name" value="INACTIVE POLY [ADP-RIBOSE] POLYMERASE SRO4-RELATED"/>
    <property type="match status" value="1"/>
</dbReference>
<gene>
    <name evidence="7" type="ORF">EJD97_004946</name>
</gene>
<dbReference type="Gene3D" id="3.90.228.10">
    <property type="match status" value="1"/>
</dbReference>
<dbReference type="PANTHER" id="PTHR32263:SF11">
    <property type="entry name" value="INACTIVE POLY [ADP-RIBOSE] POLYMERASE RCD1-LIKE ISOFORM X1"/>
    <property type="match status" value="1"/>
</dbReference>
<dbReference type="PROSITE" id="PS51059">
    <property type="entry name" value="PARP_CATALYTIC"/>
    <property type="match status" value="1"/>
</dbReference>
<reference evidence="7" key="1">
    <citation type="submission" date="2019-05" db="EMBL/GenBank/DDBJ databases">
        <title>The de novo reference genome and transcriptome assemblies of the wild tomato species Solanum chilense.</title>
        <authorList>
            <person name="Stam R."/>
            <person name="Nosenko T."/>
            <person name="Hoerger A.C."/>
            <person name="Stephan W."/>
            <person name="Seidel M.A."/>
            <person name="Kuhn J.M.M."/>
            <person name="Haberer G."/>
            <person name="Tellier A."/>
        </authorList>
    </citation>
    <scope>NUCLEOTIDE SEQUENCE</scope>
    <source>
        <tissue evidence="7">Mature leaves</tissue>
    </source>
</reference>
<dbReference type="Pfam" id="PF23467">
    <property type="entry name" value="WWE_5"/>
    <property type="match status" value="1"/>
</dbReference>
<evidence type="ECO:0008006" key="8">
    <source>
        <dbReference type="Google" id="ProtNLM"/>
    </source>
</evidence>
<protein>
    <recommendedName>
        <fullName evidence="8">PARP</fullName>
    </recommendedName>
</protein>
<keyword evidence="2" id="KW-0217">Developmental protein</keyword>
<dbReference type="InterPro" id="IPR044964">
    <property type="entry name" value="RCD1/SRO1-5"/>
</dbReference>
<accession>A0A6N2BVC6</accession>
<evidence type="ECO:0000256" key="2">
    <source>
        <dbReference type="ARBA" id="ARBA00022473"/>
    </source>
</evidence>
<evidence type="ECO:0000256" key="3">
    <source>
        <dbReference type="ARBA" id="ARBA00023016"/>
    </source>
</evidence>
<evidence type="ECO:0000259" key="5">
    <source>
        <dbReference type="PROSITE" id="PS51059"/>
    </source>
</evidence>
<comment type="caution">
    <text evidence="7">The sequence shown here is derived from an EMBL/GenBank/DDBJ whole genome shotgun (WGS) entry which is preliminary data.</text>
</comment>